<comment type="caution">
    <text evidence="2">The sequence shown here is derived from an EMBL/GenBank/DDBJ whole genome shotgun (WGS) entry which is preliminary data.</text>
</comment>
<reference evidence="2" key="2">
    <citation type="submission" date="2020-11" db="EMBL/GenBank/DDBJ databases">
        <authorList>
            <person name="McCartney M.A."/>
            <person name="Auch B."/>
            <person name="Kono T."/>
            <person name="Mallez S."/>
            <person name="Becker A."/>
            <person name="Gohl D.M."/>
            <person name="Silverstein K.A.T."/>
            <person name="Koren S."/>
            <person name="Bechman K.B."/>
            <person name="Herman A."/>
            <person name="Abrahante J.E."/>
            <person name="Garbe J."/>
        </authorList>
    </citation>
    <scope>NUCLEOTIDE SEQUENCE</scope>
    <source>
        <strain evidence="2">Duluth1</strain>
        <tissue evidence="2">Whole animal</tissue>
    </source>
</reference>
<gene>
    <name evidence="2" type="ORF">DPMN_108730</name>
</gene>
<reference evidence="2" key="1">
    <citation type="journal article" date="2019" name="bioRxiv">
        <title>The Genome of the Zebra Mussel, Dreissena polymorpha: A Resource for Invasive Species Research.</title>
        <authorList>
            <person name="McCartney M.A."/>
            <person name="Auch B."/>
            <person name="Kono T."/>
            <person name="Mallez S."/>
            <person name="Zhang Y."/>
            <person name="Obille A."/>
            <person name="Becker A."/>
            <person name="Abrahante J.E."/>
            <person name="Garbe J."/>
            <person name="Badalamenti J.P."/>
            <person name="Herman A."/>
            <person name="Mangelson H."/>
            <person name="Liachko I."/>
            <person name="Sullivan S."/>
            <person name="Sone E.D."/>
            <person name="Koren S."/>
            <person name="Silverstein K.A.T."/>
            <person name="Beckman K.B."/>
            <person name="Gohl D.M."/>
        </authorList>
    </citation>
    <scope>NUCLEOTIDE SEQUENCE</scope>
    <source>
        <strain evidence="2">Duluth1</strain>
        <tissue evidence="2">Whole animal</tissue>
    </source>
</reference>
<protein>
    <submittedName>
        <fullName evidence="2">Uncharacterized protein</fullName>
    </submittedName>
</protein>
<keyword evidence="1" id="KW-0732">Signal</keyword>
<accession>A0A9D4K9G7</accession>
<feature type="signal peptide" evidence="1">
    <location>
        <begin position="1"/>
        <end position="26"/>
    </location>
</feature>
<evidence type="ECO:0000313" key="2">
    <source>
        <dbReference type="EMBL" id="KAH3835384.1"/>
    </source>
</evidence>
<keyword evidence="3" id="KW-1185">Reference proteome</keyword>
<organism evidence="2 3">
    <name type="scientific">Dreissena polymorpha</name>
    <name type="common">Zebra mussel</name>
    <name type="synonym">Mytilus polymorpha</name>
    <dbReference type="NCBI Taxonomy" id="45954"/>
    <lineage>
        <taxon>Eukaryota</taxon>
        <taxon>Metazoa</taxon>
        <taxon>Spiralia</taxon>
        <taxon>Lophotrochozoa</taxon>
        <taxon>Mollusca</taxon>
        <taxon>Bivalvia</taxon>
        <taxon>Autobranchia</taxon>
        <taxon>Heteroconchia</taxon>
        <taxon>Euheterodonta</taxon>
        <taxon>Imparidentia</taxon>
        <taxon>Neoheterodontei</taxon>
        <taxon>Myida</taxon>
        <taxon>Dreissenoidea</taxon>
        <taxon>Dreissenidae</taxon>
        <taxon>Dreissena</taxon>
    </lineage>
</organism>
<dbReference type="AlphaFoldDB" id="A0A9D4K9G7"/>
<proteinExistence type="predicted"/>
<evidence type="ECO:0000256" key="1">
    <source>
        <dbReference type="SAM" id="SignalP"/>
    </source>
</evidence>
<evidence type="ECO:0000313" key="3">
    <source>
        <dbReference type="Proteomes" id="UP000828390"/>
    </source>
</evidence>
<sequence>MLPFSRAVTNQHAVLNFLQLTCLLLGSPRTFPYVQEPTEIEEELHGDYTFQMPDRAGYVPC</sequence>
<name>A0A9D4K9G7_DREPO</name>
<dbReference type="Proteomes" id="UP000828390">
    <property type="component" value="Unassembled WGS sequence"/>
</dbReference>
<dbReference type="EMBL" id="JAIWYP010000004">
    <property type="protein sequence ID" value="KAH3835384.1"/>
    <property type="molecule type" value="Genomic_DNA"/>
</dbReference>
<feature type="chain" id="PRO_5039314301" evidence="1">
    <location>
        <begin position="27"/>
        <end position="61"/>
    </location>
</feature>